<evidence type="ECO:0000256" key="1">
    <source>
        <dbReference type="SAM" id="MobiDB-lite"/>
    </source>
</evidence>
<feature type="chain" id="PRO_5012704510" evidence="2">
    <location>
        <begin position="20"/>
        <end position="128"/>
    </location>
</feature>
<dbReference type="EMBL" id="GFDL01006161">
    <property type="protein sequence ID" value="JAV28884.1"/>
    <property type="molecule type" value="Transcribed_RNA"/>
</dbReference>
<reference evidence="3" key="1">
    <citation type="submission" date="2017-01" db="EMBL/GenBank/DDBJ databases">
        <title>A deep insight into the sialotranscriptome of adult male and female Cluex tarsalis mosquitoes.</title>
        <authorList>
            <person name="Ribeiro J.M."/>
            <person name="Moreira F."/>
            <person name="Bernard K.A."/>
            <person name="Calvo E."/>
        </authorList>
    </citation>
    <scope>NUCLEOTIDE SEQUENCE</scope>
    <source>
        <strain evidence="3">Kern County</strain>
        <tissue evidence="3">Salivary glands</tissue>
    </source>
</reference>
<organism evidence="3">
    <name type="scientific">Culex tarsalis</name>
    <name type="common">Encephalitis mosquito</name>
    <dbReference type="NCBI Taxonomy" id="7177"/>
    <lineage>
        <taxon>Eukaryota</taxon>
        <taxon>Metazoa</taxon>
        <taxon>Ecdysozoa</taxon>
        <taxon>Arthropoda</taxon>
        <taxon>Hexapoda</taxon>
        <taxon>Insecta</taxon>
        <taxon>Pterygota</taxon>
        <taxon>Neoptera</taxon>
        <taxon>Endopterygota</taxon>
        <taxon>Diptera</taxon>
        <taxon>Nematocera</taxon>
        <taxon>Culicoidea</taxon>
        <taxon>Culicidae</taxon>
        <taxon>Culicinae</taxon>
        <taxon>Culicini</taxon>
        <taxon>Culex</taxon>
        <taxon>Culex</taxon>
    </lineage>
</organism>
<dbReference type="AlphaFoldDB" id="A0A1Q3FMX5"/>
<accession>A0A1Q3FMX5</accession>
<evidence type="ECO:0000256" key="2">
    <source>
        <dbReference type="SAM" id="SignalP"/>
    </source>
</evidence>
<protein>
    <submittedName>
        <fullName evidence="3">Putative conserved secreted protein</fullName>
    </submittedName>
</protein>
<proteinExistence type="predicted"/>
<sequence length="128" mass="14482">MKTVLFVSFVVCVLQLTLAGPLQQQVPVDPSEEFEQVTEPKLEYLPIEKDDAAMSIRIDDGGLFPEVNDQDENEQEVQQVQQQVFEDDQVVTTPDDESDEDVHQSTERAGEDQSEESWFCSVFGCIKP</sequence>
<feature type="compositionally biased region" description="Basic and acidic residues" evidence="1">
    <location>
        <begin position="101"/>
        <end position="111"/>
    </location>
</feature>
<evidence type="ECO:0000313" key="3">
    <source>
        <dbReference type="EMBL" id="JAV28884.1"/>
    </source>
</evidence>
<feature type="compositionally biased region" description="Acidic residues" evidence="1">
    <location>
        <begin position="87"/>
        <end position="100"/>
    </location>
</feature>
<feature type="region of interest" description="Disordered" evidence="1">
    <location>
        <begin position="87"/>
        <end position="116"/>
    </location>
</feature>
<feature type="region of interest" description="Disordered" evidence="1">
    <location>
        <begin position="61"/>
        <end position="80"/>
    </location>
</feature>
<feature type="signal peptide" evidence="2">
    <location>
        <begin position="1"/>
        <end position="19"/>
    </location>
</feature>
<keyword evidence="2" id="KW-0732">Signal</keyword>
<name>A0A1Q3FMX5_CULTA</name>